<reference evidence="2 3" key="1">
    <citation type="submission" date="2013-05" db="EMBL/GenBank/DDBJ databases">
        <title>Draft genome of the parasitic nematode Anyclostoma ceylanicum.</title>
        <authorList>
            <person name="Mitreva M."/>
        </authorList>
    </citation>
    <scope>NUCLEOTIDE SEQUENCE [LARGE SCALE GENOMIC DNA]</scope>
</reference>
<evidence type="ECO:0000256" key="1">
    <source>
        <dbReference type="SAM" id="Phobius"/>
    </source>
</evidence>
<evidence type="ECO:0000313" key="2">
    <source>
        <dbReference type="EMBL" id="EPB77779.1"/>
    </source>
</evidence>
<feature type="transmembrane region" description="Helical" evidence="1">
    <location>
        <begin position="92"/>
        <end position="111"/>
    </location>
</feature>
<evidence type="ECO:0000313" key="3">
    <source>
        <dbReference type="Proteomes" id="UP000054495"/>
    </source>
</evidence>
<protein>
    <submittedName>
        <fullName evidence="2">Uncharacterized protein</fullName>
    </submittedName>
</protein>
<dbReference type="Proteomes" id="UP000054495">
    <property type="component" value="Unassembled WGS sequence"/>
</dbReference>
<accession>A0A0D6M149</accession>
<keyword evidence="3" id="KW-1185">Reference proteome</keyword>
<organism evidence="2 3">
    <name type="scientific">Ancylostoma ceylanicum</name>
    <dbReference type="NCBI Taxonomy" id="53326"/>
    <lineage>
        <taxon>Eukaryota</taxon>
        <taxon>Metazoa</taxon>
        <taxon>Ecdysozoa</taxon>
        <taxon>Nematoda</taxon>
        <taxon>Chromadorea</taxon>
        <taxon>Rhabditida</taxon>
        <taxon>Rhabditina</taxon>
        <taxon>Rhabditomorpha</taxon>
        <taxon>Strongyloidea</taxon>
        <taxon>Ancylostomatidae</taxon>
        <taxon>Ancylostomatinae</taxon>
        <taxon>Ancylostoma</taxon>
    </lineage>
</organism>
<name>A0A0D6M149_9BILA</name>
<dbReference type="AlphaFoldDB" id="A0A0D6M149"/>
<keyword evidence="1" id="KW-1133">Transmembrane helix</keyword>
<gene>
    <name evidence="2" type="ORF">ANCCEY_03132</name>
</gene>
<keyword evidence="1" id="KW-0472">Membrane</keyword>
<keyword evidence="1" id="KW-0812">Transmembrane</keyword>
<proteinExistence type="predicted"/>
<sequence>MVLARYRVWESYEPRGAINATEKAAAEKAGTPLKTAPGRWSEAILELAMACFIQKPHQKPALPFLGAMLGRVLDSSKNYQTNDYEEAILCPIMGLLLLSFFACLFFIIFIFNYHKFLRLRYGHQVPRFVQPRPRTTYNDDVY</sequence>
<dbReference type="EMBL" id="KE124828">
    <property type="protein sequence ID" value="EPB77779.1"/>
    <property type="molecule type" value="Genomic_DNA"/>
</dbReference>